<gene>
    <name evidence="2" type="ORF">UFOVP176_21</name>
</gene>
<dbReference type="SUPFAM" id="SSF49842">
    <property type="entry name" value="TNF-like"/>
    <property type="match status" value="1"/>
</dbReference>
<sequence length="650" mass="66824">MDIKKLTQEVLLKNMTPEQQMAVLDSVQASVKEAKAVQKQKIAENVDLVLQALKRIEADMIKRVDGSAQVVEDRVKTIKDGKDGKNGIDGKAGRDGKDGKNGADGRNGKDGLNGVSGERGQDGVGVQNAHIDFDGSLIIALTNGQELNVGEVVPFDVAEKIRVIGNGGGTSQFVIDTLADLQTQINNVAGGLAYKGTWNASTNSPTIVSSTGTNGWYYVVGTAGSTNLNGVTDWQVGDWAIFNGSTWQKIDQTNLVTSVAGRTGDITLTSTDVGLGNVDNKSSATVRGEITSSNVTTALGFTPYNSTNPAGYTTNTGTVTSVAASAGTGISVSGSPIIGSGTLTITNTAPDQTVALTAGTGISVSGTYPNFTVTNTSPSSGGTVTSVTGTSPIVSSGGNTPAISLAASYGDTQNPYASKTANYILAAPNGSSGAPTFRAIVAADIPTLNQNTTGSAAKWTTTRTLSFTGDVTGSGSVDGSANVATGLTLASGSVTQAKLAANVAGNGPAFSAYKSANQTISQNTTTKVTFDTESYDTNNNFASSTFTPTIAGYYQVSAAVDFQGTFNHSYFLNVMIYKNGANIKSTLASFTFGNGGENTILSNPPPIYMNGTTDYLELYVYSYDYSAAGSVTVNGGALYTIFGAYLVKAA</sequence>
<accession>A0A6J7WG62</accession>
<organism evidence="2">
    <name type="scientific">uncultured Caudovirales phage</name>
    <dbReference type="NCBI Taxonomy" id="2100421"/>
    <lineage>
        <taxon>Viruses</taxon>
        <taxon>Duplodnaviria</taxon>
        <taxon>Heunggongvirae</taxon>
        <taxon>Uroviricota</taxon>
        <taxon>Caudoviricetes</taxon>
        <taxon>Peduoviridae</taxon>
        <taxon>Maltschvirus</taxon>
        <taxon>Maltschvirus maltsch</taxon>
    </lineage>
</organism>
<evidence type="ECO:0000313" key="2">
    <source>
        <dbReference type="EMBL" id="CAB5194614.1"/>
    </source>
</evidence>
<dbReference type="Pfam" id="PF01391">
    <property type="entry name" value="Collagen"/>
    <property type="match status" value="1"/>
</dbReference>
<keyword evidence="2" id="KW-0176">Collagen</keyword>
<protein>
    <submittedName>
        <fullName evidence="2">Collagen triple helix repeat</fullName>
    </submittedName>
</protein>
<dbReference type="Gene3D" id="2.60.120.40">
    <property type="match status" value="1"/>
</dbReference>
<proteinExistence type="predicted"/>
<dbReference type="InterPro" id="IPR008160">
    <property type="entry name" value="Collagen"/>
</dbReference>
<feature type="region of interest" description="Disordered" evidence="1">
    <location>
        <begin position="79"/>
        <end position="123"/>
    </location>
</feature>
<dbReference type="EMBL" id="LR798224">
    <property type="protein sequence ID" value="CAB5194614.1"/>
    <property type="molecule type" value="Genomic_DNA"/>
</dbReference>
<dbReference type="InterPro" id="IPR008983">
    <property type="entry name" value="Tumour_necrosis_fac-like_dom"/>
</dbReference>
<feature type="compositionally biased region" description="Basic and acidic residues" evidence="1">
    <location>
        <begin position="79"/>
        <end position="109"/>
    </location>
</feature>
<name>A0A6J7WG62_9CAUD</name>
<reference evidence="2" key="1">
    <citation type="submission" date="2020-05" db="EMBL/GenBank/DDBJ databases">
        <authorList>
            <person name="Chiriac C."/>
            <person name="Salcher M."/>
            <person name="Ghai R."/>
            <person name="Kavagutti S V."/>
        </authorList>
    </citation>
    <scope>NUCLEOTIDE SEQUENCE</scope>
</reference>
<evidence type="ECO:0000256" key="1">
    <source>
        <dbReference type="SAM" id="MobiDB-lite"/>
    </source>
</evidence>